<comment type="caution">
    <text evidence="1">The sequence shown here is derived from an EMBL/GenBank/DDBJ whole genome shotgun (WGS) entry which is preliminary data.</text>
</comment>
<dbReference type="AlphaFoldDB" id="A0A0F8YF42"/>
<sequence length="188" mass="20410">MKIFGLNKTDGATGALETIEVPHFELHEGNAFICDGNDTAMGDGDTLILAFKTADTTRWVHLTLTGWSLAQSHIDVIENCSWTTNTGTKQPLYNHNRNSSLTSNILEDSTGTFGANNGMVLNPTGLSGGTIIHHFDMGSGKKEEGQLDRGQAEFVLKQNETYAIRQTADAASNEGHIALNWYEHTSIA</sequence>
<evidence type="ECO:0000313" key="1">
    <source>
        <dbReference type="EMBL" id="KKK46671.1"/>
    </source>
</evidence>
<name>A0A0F8YF42_9ZZZZ</name>
<gene>
    <name evidence="1" type="ORF">LCGC14_3162910</name>
</gene>
<dbReference type="EMBL" id="LAZR01069963">
    <property type="protein sequence ID" value="KKK46671.1"/>
    <property type="molecule type" value="Genomic_DNA"/>
</dbReference>
<protein>
    <submittedName>
        <fullName evidence="1">Uncharacterized protein</fullName>
    </submittedName>
</protein>
<accession>A0A0F8YF42</accession>
<organism evidence="1">
    <name type="scientific">marine sediment metagenome</name>
    <dbReference type="NCBI Taxonomy" id="412755"/>
    <lineage>
        <taxon>unclassified sequences</taxon>
        <taxon>metagenomes</taxon>
        <taxon>ecological metagenomes</taxon>
    </lineage>
</organism>
<reference evidence="1" key="1">
    <citation type="journal article" date="2015" name="Nature">
        <title>Complex archaea that bridge the gap between prokaryotes and eukaryotes.</title>
        <authorList>
            <person name="Spang A."/>
            <person name="Saw J.H."/>
            <person name="Jorgensen S.L."/>
            <person name="Zaremba-Niedzwiedzka K."/>
            <person name="Martijn J."/>
            <person name="Lind A.E."/>
            <person name="van Eijk R."/>
            <person name="Schleper C."/>
            <person name="Guy L."/>
            <person name="Ettema T.J."/>
        </authorList>
    </citation>
    <scope>NUCLEOTIDE SEQUENCE</scope>
</reference>
<proteinExistence type="predicted"/>